<organism evidence="4 5">
    <name type="scientific">Dietzia natronolimnaea</name>
    <dbReference type="NCBI Taxonomy" id="161920"/>
    <lineage>
        <taxon>Bacteria</taxon>
        <taxon>Bacillati</taxon>
        <taxon>Actinomycetota</taxon>
        <taxon>Actinomycetes</taxon>
        <taxon>Mycobacteriales</taxon>
        <taxon>Dietziaceae</taxon>
        <taxon>Dietzia</taxon>
    </lineage>
</organism>
<dbReference type="Pfam" id="PF00005">
    <property type="entry name" value="ABC_tran"/>
    <property type="match status" value="1"/>
</dbReference>
<gene>
    <name evidence="4" type="ORF">CEY15_16030</name>
</gene>
<sequence>MADPARGPVVSVTDDSRSTTGLRVRGLSAAHRRRGSAVITGIDVDVAPGDIVGVLGPNGCGKSTLLKSVCGVISPRSGTIVADGTDLARVRPRRRAQILGYVPQHDDGVGRALTVAESMSLALDRRRLGDEATLDIVLHTAERLGLAGMASRRAFELSGGQQQRVLIGRTLAARTPYLLLDEPVSALDLRYQLEIMEIVRDLAHTDGVGVLIVLHDLNLAAAFCDRLLVLDQGRVHSHGRPADLITTEFVETLYGPVADVVELNGARYVVPTKRRKSET</sequence>
<proteinExistence type="predicted"/>
<feature type="domain" description="ABC transporter" evidence="3">
    <location>
        <begin position="22"/>
        <end position="257"/>
    </location>
</feature>
<dbReference type="PROSITE" id="PS50893">
    <property type="entry name" value="ABC_TRANSPORTER_2"/>
    <property type="match status" value="1"/>
</dbReference>
<evidence type="ECO:0000259" key="3">
    <source>
        <dbReference type="PROSITE" id="PS50893"/>
    </source>
</evidence>
<reference evidence="5" key="1">
    <citation type="submission" date="2017-09" db="EMBL/GenBank/DDBJ databases">
        <authorList>
            <person name="Zhang Y."/>
            <person name="Huang X."/>
            <person name="Liu J."/>
            <person name="Lu L."/>
            <person name="Peng K."/>
        </authorList>
    </citation>
    <scope>NUCLEOTIDE SEQUENCE [LARGE SCALE GENOMIC DNA]</scope>
    <source>
        <strain evidence="5">S-XJ-1</strain>
    </source>
</reference>
<accession>A0A2A2WL61</accession>
<dbReference type="InterPro" id="IPR003439">
    <property type="entry name" value="ABC_transporter-like_ATP-bd"/>
</dbReference>
<keyword evidence="1" id="KW-0547">Nucleotide-binding</keyword>
<dbReference type="InterPro" id="IPR003593">
    <property type="entry name" value="AAA+_ATPase"/>
</dbReference>
<dbReference type="InterPro" id="IPR027417">
    <property type="entry name" value="P-loop_NTPase"/>
</dbReference>
<dbReference type="SMART" id="SM00382">
    <property type="entry name" value="AAA"/>
    <property type="match status" value="1"/>
</dbReference>
<dbReference type="PANTHER" id="PTHR42794">
    <property type="entry name" value="HEMIN IMPORT ATP-BINDING PROTEIN HMUV"/>
    <property type="match status" value="1"/>
</dbReference>
<dbReference type="OrthoDB" id="3579586at2"/>
<keyword evidence="5" id="KW-1185">Reference proteome</keyword>
<comment type="caution">
    <text evidence="4">The sequence shown here is derived from an EMBL/GenBank/DDBJ whole genome shotgun (WGS) entry which is preliminary data.</text>
</comment>
<keyword evidence="2" id="KW-0067">ATP-binding</keyword>
<dbReference type="InterPro" id="IPR017871">
    <property type="entry name" value="ABC_transporter-like_CS"/>
</dbReference>
<evidence type="ECO:0000256" key="2">
    <source>
        <dbReference type="ARBA" id="ARBA00022840"/>
    </source>
</evidence>
<dbReference type="GO" id="GO:0016887">
    <property type="term" value="F:ATP hydrolysis activity"/>
    <property type="evidence" value="ECO:0007669"/>
    <property type="project" value="InterPro"/>
</dbReference>
<dbReference type="AlphaFoldDB" id="A0A2A2WL61"/>
<name>A0A2A2WL61_9ACTN</name>
<dbReference type="CDD" id="cd03214">
    <property type="entry name" value="ABC_Iron-Siderophores_B12_Hemin"/>
    <property type="match status" value="1"/>
</dbReference>
<dbReference type="SUPFAM" id="SSF52540">
    <property type="entry name" value="P-loop containing nucleoside triphosphate hydrolases"/>
    <property type="match status" value="1"/>
</dbReference>
<evidence type="ECO:0000313" key="5">
    <source>
        <dbReference type="Proteomes" id="UP000218810"/>
    </source>
</evidence>
<dbReference type="PANTHER" id="PTHR42794:SF2">
    <property type="entry name" value="ABC TRANSPORTER ATP-BINDING PROTEIN"/>
    <property type="match status" value="1"/>
</dbReference>
<dbReference type="Gene3D" id="3.40.50.300">
    <property type="entry name" value="P-loop containing nucleotide triphosphate hydrolases"/>
    <property type="match status" value="1"/>
</dbReference>
<evidence type="ECO:0000256" key="1">
    <source>
        <dbReference type="ARBA" id="ARBA00022741"/>
    </source>
</evidence>
<dbReference type="EMBL" id="NTGA01000034">
    <property type="protein sequence ID" value="PAY21946.1"/>
    <property type="molecule type" value="Genomic_DNA"/>
</dbReference>
<dbReference type="Proteomes" id="UP000218810">
    <property type="component" value="Unassembled WGS sequence"/>
</dbReference>
<protein>
    <recommendedName>
        <fullName evidence="3">ABC transporter domain-containing protein</fullName>
    </recommendedName>
</protein>
<dbReference type="GO" id="GO:0005524">
    <property type="term" value="F:ATP binding"/>
    <property type="evidence" value="ECO:0007669"/>
    <property type="project" value="UniProtKB-KW"/>
</dbReference>
<evidence type="ECO:0000313" key="4">
    <source>
        <dbReference type="EMBL" id="PAY21946.1"/>
    </source>
</evidence>
<dbReference type="PROSITE" id="PS00211">
    <property type="entry name" value="ABC_TRANSPORTER_1"/>
    <property type="match status" value="1"/>
</dbReference>